<evidence type="ECO:0000313" key="2">
    <source>
        <dbReference type="EMBL" id="SDE53841.1"/>
    </source>
</evidence>
<dbReference type="RefSeq" id="WP_167350431.1">
    <property type="nucleotide sequence ID" value="NZ_CP121646.1"/>
</dbReference>
<protein>
    <submittedName>
        <fullName evidence="2">Uncharacterized protein</fullName>
    </submittedName>
</protein>
<feature type="transmembrane region" description="Helical" evidence="1">
    <location>
        <begin position="6"/>
        <end position="26"/>
    </location>
</feature>
<dbReference type="EMBL" id="CP121646">
    <property type="protein sequence ID" value="WFU60752.1"/>
    <property type="molecule type" value="Genomic_DNA"/>
</dbReference>
<reference evidence="3 5" key="2">
    <citation type="submission" date="2023-04" db="EMBL/GenBank/DDBJ databases">
        <title>Australian commercial rhizobial inoculants.</title>
        <authorList>
            <person name="Kohlmeier M.G."/>
            <person name="O'Hara G.W."/>
            <person name="Colombi E."/>
            <person name="Ramsay J.P."/>
            <person name="Terpolilli J."/>
        </authorList>
    </citation>
    <scope>NUCLEOTIDE SEQUENCE [LARGE SCALE GENOMIC DNA]</scope>
    <source>
        <strain evidence="3 5">CB627</strain>
    </source>
</reference>
<name>A0A1G7DQN5_9BRAD</name>
<keyword evidence="1" id="KW-0472">Membrane</keyword>
<dbReference type="AlphaFoldDB" id="A0A1G7DQN5"/>
<keyword evidence="5" id="KW-1185">Reference proteome</keyword>
<reference evidence="2 4" key="1">
    <citation type="submission" date="2016-10" db="EMBL/GenBank/DDBJ databases">
        <authorList>
            <person name="de Groot N.N."/>
        </authorList>
    </citation>
    <scope>NUCLEOTIDE SEQUENCE [LARGE SCALE GENOMIC DNA]</scope>
    <source>
        <strain evidence="2 4">R5</strain>
    </source>
</reference>
<sequence>MPNRNVLYLVIAALVVIAGMLGYNLYQANKQPEGLQINVGPDGLKIQNK</sequence>
<dbReference type="EMBL" id="FMZW01000028">
    <property type="protein sequence ID" value="SDE53841.1"/>
    <property type="molecule type" value="Genomic_DNA"/>
</dbReference>
<organism evidence="2 4">
    <name type="scientific">Bradyrhizobium brasilense</name>
    <dbReference type="NCBI Taxonomy" id="1419277"/>
    <lineage>
        <taxon>Bacteria</taxon>
        <taxon>Pseudomonadati</taxon>
        <taxon>Pseudomonadota</taxon>
        <taxon>Alphaproteobacteria</taxon>
        <taxon>Hyphomicrobiales</taxon>
        <taxon>Nitrobacteraceae</taxon>
        <taxon>Bradyrhizobium</taxon>
    </lineage>
</organism>
<evidence type="ECO:0000313" key="3">
    <source>
        <dbReference type="EMBL" id="WFU60752.1"/>
    </source>
</evidence>
<keyword evidence="1" id="KW-1133">Transmembrane helix</keyword>
<gene>
    <name evidence="3" type="ORF">QA636_24750</name>
    <name evidence="2" type="ORF">SAMN05216337_102884</name>
</gene>
<evidence type="ECO:0000256" key="1">
    <source>
        <dbReference type="SAM" id="Phobius"/>
    </source>
</evidence>
<keyword evidence="1" id="KW-0812">Transmembrane</keyword>
<dbReference type="Proteomes" id="UP000199245">
    <property type="component" value="Unassembled WGS sequence"/>
</dbReference>
<evidence type="ECO:0000313" key="4">
    <source>
        <dbReference type="Proteomes" id="UP000199245"/>
    </source>
</evidence>
<evidence type="ECO:0000313" key="5">
    <source>
        <dbReference type="Proteomes" id="UP001221546"/>
    </source>
</evidence>
<accession>A0A1G7DQN5</accession>
<dbReference type="Proteomes" id="UP001221546">
    <property type="component" value="Chromosome"/>
</dbReference>
<proteinExistence type="predicted"/>